<keyword evidence="3" id="KW-1185">Reference proteome</keyword>
<evidence type="ECO:0000259" key="1">
    <source>
        <dbReference type="Pfam" id="PF22422"/>
    </source>
</evidence>
<sequence>MNIQTSVSFQTSNELLQKLMDSAQRKTLNNLKMFENRLVLIEGGGYEKIWLETQPMGGEMYAKRNMKAGINNHLLFMEHQRADGRIPGSIALINNRITPQFDKFQGFCFPSSALNMYYLMGKDKEYLTLLYLTLEKFDSYLWKTRDSDGDGCLESWCKYDTGEDHALRYQDAPDSWSKETPPQNCTAVPMASLDIMSFSYSARETLSIISSIQGNEDRKNHWKQKALAIQKTIQDYLWIESKDACFDRNKDHKTIDVLYHNNLRAMYWNSLTKPMAERFVKKHLLNPEEFWTYMPLPSVAVNDPLFRNIKTNNWSGQCEALTYQRAIRALENYDYDDLIPKLGKKLFHAIGDSCVFVQQYDPFTGSPSLISLDGLQDSYGPAMLSVMEYTSRMLGIHIEQDHIFWGTCKGYESDYEQIWGNHSFKIINNEKTAQAFVDGKKVFESGKDLKIITDLTGNLLYIKQFTADADIRSIKTFKISP</sequence>
<gene>
    <name evidence="2" type="ORF">BXY41_11814</name>
</gene>
<dbReference type="RefSeq" id="WP_104439518.1">
    <property type="nucleotide sequence ID" value="NZ_PTJA01000018.1"/>
</dbReference>
<reference evidence="2 3" key="1">
    <citation type="submission" date="2018-02" db="EMBL/GenBank/DDBJ databases">
        <title>Genomic Encyclopedia of Archaeal and Bacterial Type Strains, Phase II (KMG-II): from individual species to whole genera.</title>
        <authorList>
            <person name="Goeker M."/>
        </authorList>
    </citation>
    <scope>NUCLEOTIDE SEQUENCE [LARGE SCALE GENOMIC DNA]</scope>
    <source>
        <strain evidence="2 3">DSM 3808</strain>
    </source>
</reference>
<dbReference type="InterPro" id="IPR008928">
    <property type="entry name" value="6-hairpin_glycosidase_sf"/>
</dbReference>
<dbReference type="Proteomes" id="UP000237749">
    <property type="component" value="Unassembled WGS sequence"/>
</dbReference>
<evidence type="ECO:0000313" key="2">
    <source>
        <dbReference type="EMBL" id="PPK76325.1"/>
    </source>
</evidence>
<comment type="caution">
    <text evidence="2">The sequence shown here is derived from an EMBL/GenBank/DDBJ whole genome shotgun (WGS) entry which is preliminary data.</text>
</comment>
<organism evidence="2 3">
    <name type="scientific">Lacrimispora xylanisolvens</name>
    <dbReference type="NCBI Taxonomy" id="384636"/>
    <lineage>
        <taxon>Bacteria</taxon>
        <taxon>Bacillati</taxon>
        <taxon>Bacillota</taxon>
        <taxon>Clostridia</taxon>
        <taxon>Lachnospirales</taxon>
        <taxon>Lachnospiraceae</taxon>
        <taxon>Lacrimispora</taxon>
    </lineage>
</organism>
<dbReference type="SUPFAM" id="SSF48208">
    <property type="entry name" value="Six-hairpin glycosidases"/>
    <property type="match status" value="1"/>
</dbReference>
<dbReference type="Pfam" id="PF22422">
    <property type="entry name" value="MGH1-like_GH"/>
    <property type="match status" value="1"/>
</dbReference>
<proteinExistence type="predicted"/>
<protein>
    <submittedName>
        <fullName evidence="2">Trehalase</fullName>
    </submittedName>
</protein>
<feature type="domain" description="Mannosylglycerate hydrolase MGH1-like glycoside hydrolase" evidence="1">
    <location>
        <begin position="76"/>
        <end position="367"/>
    </location>
</feature>
<dbReference type="EMBL" id="PTJA01000018">
    <property type="protein sequence ID" value="PPK76325.1"/>
    <property type="molecule type" value="Genomic_DNA"/>
</dbReference>
<dbReference type="Gene3D" id="1.50.10.10">
    <property type="match status" value="1"/>
</dbReference>
<dbReference type="InterPro" id="IPR012341">
    <property type="entry name" value="6hp_glycosidase-like_sf"/>
</dbReference>
<evidence type="ECO:0000313" key="3">
    <source>
        <dbReference type="Proteomes" id="UP000237749"/>
    </source>
</evidence>
<name>A0A2S6HFR1_9FIRM</name>
<dbReference type="AlphaFoldDB" id="A0A2S6HFR1"/>
<dbReference type="GO" id="GO:0005975">
    <property type="term" value="P:carbohydrate metabolic process"/>
    <property type="evidence" value="ECO:0007669"/>
    <property type="project" value="InterPro"/>
</dbReference>
<dbReference type="InterPro" id="IPR054491">
    <property type="entry name" value="MGH1-like_GH"/>
</dbReference>
<accession>A0A2S6HFR1</accession>